<dbReference type="AlphaFoldDB" id="A0A109ULM3"/>
<keyword evidence="2" id="KW-0547">Nucleotide-binding</keyword>
<keyword evidence="3 5" id="KW-0067">ATP-binding</keyword>
<dbReference type="PATRIC" id="fig|507626.3.peg.1669"/>
<dbReference type="Gene3D" id="3.40.50.300">
    <property type="entry name" value="P-loop containing nucleotide triphosphate hydrolases"/>
    <property type="match status" value="1"/>
</dbReference>
<sequence>MNPVIECHGLTLRHGTLTRLDALDLAVNEGEVLALLGHNGAGKTTTMKLILGLLSPSAGELKVLGGAPDGPHAETLRRRLGYLPENVSFYEQLSGREVLTYFARLKRVDRRQVDSLLERVGLIEASSRRVKTYSKGMRQRLGLAQALLGDPQLLLLDEPTTGLDPAATRDFYETVRELRERGCTVLLSSHVLPGVEPYIDRALILGAGRQLALGSLEELRAEAALPLTVRARGSWPGTDWSNGWDETRVTARHLNGHTLELGVHPSAKMAVLRRLADSPGVEDIDVMPPTLEHLYAHFSAPVASSPPLHASRGVS</sequence>
<dbReference type="GO" id="GO:0016887">
    <property type="term" value="F:ATP hydrolysis activity"/>
    <property type="evidence" value="ECO:0007669"/>
    <property type="project" value="InterPro"/>
</dbReference>
<dbReference type="InterPro" id="IPR003593">
    <property type="entry name" value="AAA+_ATPase"/>
</dbReference>
<dbReference type="GO" id="GO:0005524">
    <property type="term" value="F:ATP binding"/>
    <property type="evidence" value="ECO:0007669"/>
    <property type="project" value="UniProtKB-KW"/>
</dbReference>
<accession>A0A109ULM3</accession>
<dbReference type="OrthoDB" id="9781337at2"/>
<evidence type="ECO:0000313" key="5">
    <source>
        <dbReference type="EMBL" id="AMD00743.1"/>
    </source>
</evidence>
<reference evidence="5 6" key="2">
    <citation type="submission" date="2016-02" db="EMBL/GenBank/DDBJ databases">
        <authorList>
            <person name="Wen L."/>
            <person name="He K."/>
            <person name="Yang H."/>
        </authorList>
    </citation>
    <scope>NUCLEOTIDE SEQUENCE [LARGE SCALE GENOMIC DNA]</scope>
    <source>
        <strain evidence="5 6">AGD 8-3</strain>
    </source>
</reference>
<dbReference type="PROSITE" id="PS50893">
    <property type="entry name" value="ABC_TRANSPORTER_2"/>
    <property type="match status" value="1"/>
</dbReference>
<dbReference type="SMART" id="SM00382">
    <property type="entry name" value="AAA"/>
    <property type="match status" value="1"/>
</dbReference>
<dbReference type="Proteomes" id="UP000063387">
    <property type="component" value="Chromosome"/>
</dbReference>
<gene>
    <name evidence="5" type="primary">yxlF</name>
    <name evidence="5" type="ORF">LOKO_01675</name>
</gene>
<feature type="domain" description="ABC transporter" evidence="4">
    <location>
        <begin position="5"/>
        <end position="232"/>
    </location>
</feature>
<keyword evidence="1" id="KW-0813">Transport</keyword>
<dbReference type="KEGG" id="hco:LOKO_01675"/>
<evidence type="ECO:0000256" key="3">
    <source>
        <dbReference type="ARBA" id="ARBA00022840"/>
    </source>
</evidence>
<reference evidence="5 6" key="1">
    <citation type="journal article" date="2016" name="Genome Announc.">
        <title>Draft Genome Sequence of 'Halomonas chromatireducens' Strain AGD 8-3, a Haloalkaliphilic Chromate- and Selenite-Reducing Gammaproteobacterium.</title>
        <authorList>
            <person name="Sharko F.S."/>
            <person name="Shapovalova A.A."/>
            <person name="Tsygankova S.V."/>
            <person name="Komova A.V."/>
            <person name="Boulygina E.S."/>
            <person name="Teslyuk A.B."/>
            <person name="Gotovtsev P.M."/>
            <person name="Namsaraev Z.B."/>
            <person name="Khijniak T.V."/>
            <person name="Nedoluzhko A.V."/>
            <person name="Vasilov R.G."/>
        </authorList>
    </citation>
    <scope>NUCLEOTIDE SEQUENCE [LARGE SCALE GENOMIC DNA]</scope>
    <source>
        <strain evidence="5 6">AGD 8-3</strain>
    </source>
</reference>
<name>A0A109ULM3_9GAMM</name>
<keyword evidence="5" id="KW-0378">Hydrolase</keyword>
<dbReference type="SUPFAM" id="SSF52540">
    <property type="entry name" value="P-loop containing nucleoside triphosphate hydrolases"/>
    <property type="match status" value="1"/>
</dbReference>
<dbReference type="EMBL" id="CP014226">
    <property type="protein sequence ID" value="AMD00743.1"/>
    <property type="molecule type" value="Genomic_DNA"/>
</dbReference>
<evidence type="ECO:0000313" key="6">
    <source>
        <dbReference type="Proteomes" id="UP000063387"/>
    </source>
</evidence>
<dbReference type="InterPro" id="IPR017871">
    <property type="entry name" value="ABC_transporter-like_CS"/>
</dbReference>
<dbReference type="InterPro" id="IPR003439">
    <property type="entry name" value="ABC_transporter-like_ATP-bd"/>
</dbReference>
<dbReference type="InterPro" id="IPR027417">
    <property type="entry name" value="P-loop_NTPase"/>
</dbReference>
<protein>
    <submittedName>
        <fullName evidence="5">Putative ABC transporter ATP-binding protein YxlF</fullName>
        <ecNumber evidence="5">3.6.3.-</ecNumber>
    </submittedName>
</protein>
<dbReference type="EC" id="3.6.3.-" evidence="5"/>
<organism evidence="5 6">
    <name type="scientific">Halomonas chromatireducens</name>
    <dbReference type="NCBI Taxonomy" id="507626"/>
    <lineage>
        <taxon>Bacteria</taxon>
        <taxon>Pseudomonadati</taxon>
        <taxon>Pseudomonadota</taxon>
        <taxon>Gammaproteobacteria</taxon>
        <taxon>Oceanospirillales</taxon>
        <taxon>Halomonadaceae</taxon>
        <taxon>Halomonas</taxon>
    </lineage>
</organism>
<proteinExistence type="predicted"/>
<dbReference type="InterPro" id="IPR051782">
    <property type="entry name" value="ABC_Transporter_VariousFunc"/>
</dbReference>
<dbReference type="PANTHER" id="PTHR42939">
    <property type="entry name" value="ABC TRANSPORTER ATP-BINDING PROTEIN ALBC-RELATED"/>
    <property type="match status" value="1"/>
</dbReference>
<evidence type="ECO:0000259" key="4">
    <source>
        <dbReference type="PROSITE" id="PS50893"/>
    </source>
</evidence>
<dbReference type="CDD" id="cd03230">
    <property type="entry name" value="ABC_DR_subfamily_A"/>
    <property type="match status" value="1"/>
</dbReference>
<dbReference type="STRING" id="507626.LOKO_01675"/>
<dbReference type="PANTHER" id="PTHR42939:SF1">
    <property type="entry name" value="ABC TRANSPORTER ATP-BINDING PROTEIN ALBC-RELATED"/>
    <property type="match status" value="1"/>
</dbReference>
<evidence type="ECO:0000256" key="2">
    <source>
        <dbReference type="ARBA" id="ARBA00022741"/>
    </source>
</evidence>
<evidence type="ECO:0000256" key="1">
    <source>
        <dbReference type="ARBA" id="ARBA00022448"/>
    </source>
</evidence>
<dbReference type="RefSeq" id="WP_066447531.1">
    <property type="nucleotide sequence ID" value="NZ_CP014226.1"/>
</dbReference>
<dbReference type="PROSITE" id="PS00211">
    <property type="entry name" value="ABC_TRANSPORTER_1"/>
    <property type="match status" value="1"/>
</dbReference>
<dbReference type="Pfam" id="PF00005">
    <property type="entry name" value="ABC_tran"/>
    <property type="match status" value="1"/>
</dbReference>
<keyword evidence="6" id="KW-1185">Reference proteome</keyword>